<accession>A0AAV3RM81</accession>
<gene>
    <name evidence="2" type="ORF">LIER_29290</name>
</gene>
<dbReference type="PANTHER" id="PTHR33233">
    <property type="entry name" value="ENDONUCLEASE/EXONUCLEASE/PHOSPHATASE"/>
    <property type="match status" value="1"/>
</dbReference>
<dbReference type="PANTHER" id="PTHR33233:SF17">
    <property type="entry name" value="DUF4283 DOMAIN-CONTAINING PROTEIN"/>
    <property type="match status" value="1"/>
</dbReference>
<feature type="domain" description="DUF4283" evidence="1">
    <location>
        <begin position="63"/>
        <end position="122"/>
    </location>
</feature>
<reference evidence="2 3" key="1">
    <citation type="submission" date="2024-01" db="EMBL/GenBank/DDBJ databases">
        <title>The complete chloroplast genome sequence of Lithospermum erythrorhizon: insights into the phylogenetic relationship among Boraginaceae species and the maternal lineages of purple gromwells.</title>
        <authorList>
            <person name="Okada T."/>
            <person name="Watanabe K."/>
        </authorList>
    </citation>
    <scope>NUCLEOTIDE SEQUENCE [LARGE SCALE GENOMIC DNA]</scope>
</reference>
<name>A0AAV3RM81_LITER</name>
<evidence type="ECO:0000313" key="3">
    <source>
        <dbReference type="Proteomes" id="UP001454036"/>
    </source>
</evidence>
<dbReference type="EMBL" id="BAABME010010039">
    <property type="protein sequence ID" value="GAA0176270.1"/>
    <property type="molecule type" value="Genomic_DNA"/>
</dbReference>
<dbReference type="InterPro" id="IPR025558">
    <property type="entry name" value="DUF4283"/>
</dbReference>
<proteinExistence type="predicted"/>
<evidence type="ECO:0000313" key="2">
    <source>
        <dbReference type="EMBL" id="GAA0176270.1"/>
    </source>
</evidence>
<sequence>MAPTSGSVNATTQTTTKSAKIYVEIAKSRSTNRMKHTYIPPEIVDGKPVVKYESIDVILPGINKWNSTAYGYVMGMNPSIRDMENFIKNQWSGFNFEEVFMLSSGFFLFKFKTDEDRDNMLSS</sequence>
<comment type="caution">
    <text evidence="2">The sequence shown here is derived from an EMBL/GenBank/DDBJ whole genome shotgun (WGS) entry which is preliminary data.</text>
</comment>
<protein>
    <recommendedName>
        <fullName evidence="1">DUF4283 domain-containing protein</fullName>
    </recommendedName>
</protein>
<dbReference type="Proteomes" id="UP001454036">
    <property type="component" value="Unassembled WGS sequence"/>
</dbReference>
<dbReference type="Pfam" id="PF14111">
    <property type="entry name" value="DUF4283"/>
    <property type="match status" value="1"/>
</dbReference>
<dbReference type="AlphaFoldDB" id="A0AAV3RM81"/>
<evidence type="ECO:0000259" key="1">
    <source>
        <dbReference type="Pfam" id="PF14111"/>
    </source>
</evidence>
<keyword evidence="3" id="KW-1185">Reference proteome</keyword>
<organism evidence="2 3">
    <name type="scientific">Lithospermum erythrorhizon</name>
    <name type="common">Purple gromwell</name>
    <name type="synonym">Lithospermum officinale var. erythrorhizon</name>
    <dbReference type="NCBI Taxonomy" id="34254"/>
    <lineage>
        <taxon>Eukaryota</taxon>
        <taxon>Viridiplantae</taxon>
        <taxon>Streptophyta</taxon>
        <taxon>Embryophyta</taxon>
        <taxon>Tracheophyta</taxon>
        <taxon>Spermatophyta</taxon>
        <taxon>Magnoliopsida</taxon>
        <taxon>eudicotyledons</taxon>
        <taxon>Gunneridae</taxon>
        <taxon>Pentapetalae</taxon>
        <taxon>asterids</taxon>
        <taxon>lamiids</taxon>
        <taxon>Boraginales</taxon>
        <taxon>Boraginaceae</taxon>
        <taxon>Boraginoideae</taxon>
        <taxon>Lithospermeae</taxon>
        <taxon>Lithospermum</taxon>
    </lineage>
</organism>